<dbReference type="InterPro" id="IPR012340">
    <property type="entry name" value="NA-bd_OB-fold"/>
</dbReference>
<evidence type="ECO:0000256" key="3">
    <source>
        <dbReference type="ARBA" id="ARBA00022705"/>
    </source>
</evidence>
<dbReference type="Gene3D" id="1.10.10.10">
    <property type="entry name" value="Winged helix-like DNA-binding domain superfamily/Winged helix DNA-binding domain"/>
    <property type="match status" value="1"/>
</dbReference>
<dbReference type="FunFam" id="1.10.10.10:FF:000168">
    <property type="entry name" value="Replication protein A 32 kDa subunit"/>
    <property type="match status" value="1"/>
</dbReference>
<evidence type="ECO:0000256" key="5">
    <source>
        <dbReference type="ARBA" id="ARBA00023242"/>
    </source>
</evidence>
<comment type="similarity">
    <text evidence="2">Belongs to the replication factor A protein 2 family.</text>
</comment>
<reference evidence="8 9" key="1">
    <citation type="submission" date="2024-06" db="EMBL/GenBank/DDBJ databases">
        <title>A chromosome-level genome assembly of beet webworm, Loxostege sticticalis.</title>
        <authorList>
            <person name="Zhang Y."/>
        </authorList>
    </citation>
    <scope>NUCLEOTIDE SEQUENCE [LARGE SCALE GENOMIC DNA]</scope>
    <source>
        <strain evidence="8">AQ028</strain>
        <tissue evidence="8">Male pupae</tissue>
    </source>
</reference>
<name>A0ABD0T6Q8_LOXSC</name>
<dbReference type="GO" id="GO:0005634">
    <property type="term" value="C:nucleus"/>
    <property type="evidence" value="ECO:0007669"/>
    <property type="project" value="UniProtKB-SubCell"/>
</dbReference>
<dbReference type="PANTHER" id="PTHR13989:SF16">
    <property type="entry name" value="REPLICATION PROTEIN A2"/>
    <property type="match status" value="1"/>
</dbReference>
<protein>
    <recommendedName>
        <fullName evidence="10">Replication protein A 32 kDa subunit</fullName>
    </recommendedName>
</protein>
<dbReference type="PIRSF" id="PIRSF036949">
    <property type="entry name" value="RPA32"/>
    <property type="match status" value="1"/>
</dbReference>
<comment type="subcellular location">
    <subcellularLocation>
        <location evidence="1">Nucleus</location>
    </subcellularLocation>
</comment>
<organism evidence="8 9">
    <name type="scientific">Loxostege sticticalis</name>
    <name type="common">Beet webworm moth</name>
    <dbReference type="NCBI Taxonomy" id="481309"/>
    <lineage>
        <taxon>Eukaryota</taxon>
        <taxon>Metazoa</taxon>
        <taxon>Ecdysozoa</taxon>
        <taxon>Arthropoda</taxon>
        <taxon>Hexapoda</taxon>
        <taxon>Insecta</taxon>
        <taxon>Pterygota</taxon>
        <taxon>Neoptera</taxon>
        <taxon>Endopterygota</taxon>
        <taxon>Lepidoptera</taxon>
        <taxon>Glossata</taxon>
        <taxon>Ditrysia</taxon>
        <taxon>Pyraloidea</taxon>
        <taxon>Crambidae</taxon>
        <taxon>Pyraustinae</taxon>
        <taxon>Loxostege</taxon>
    </lineage>
</organism>
<dbReference type="InterPro" id="IPR036390">
    <property type="entry name" value="WH_DNA-bd_sf"/>
</dbReference>
<dbReference type="SUPFAM" id="SSF50249">
    <property type="entry name" value="Nucleic acid-binding proteins"/>
    <property type="match status" value="1"/>
</dbReference>
<dbReference type="InterPro" id="IPR014646">
    <property type="entry name" value="Rfa2/RPA32"/>
</dbReference>
<dbReference type="CDD" id="cd04478">
    <property type="entry name" value="RPA2_DBD_D"/>
    <property type="match status" value="1"/>
</dbReference>
<keyword evidence="5" id="KW-0539">Nucleus</keyword>
<feature type="domain" description="OB" evidence="6">
    <location>
        <begin position="92"/>
        <end position="168"/>
    </location>
</feature>
<keyword evidence="4" id="KW-0238">DNA-binding</keyword>
<dbReference type="EMBL" id="JBEDNZ010000009">
    <property type="protein sequence ID" value="KAL0838885.1"/>
    <property type="molecule type" value="Genomic_DNA"/>
</dbReference>
<evidence type="ECO:0008006" key="10">
    <source>
        <dbReference type="Google" id="ProtNLM"/>
    </source>
</evidence>
<dbReference type="Pfam" id="PF08784">
    <property type="entry name" value="RPA_C"/>
    <property type="match status" value="1"/>
</dbReference>
<evidence type="ECO:0000313" key="9">
    <source>
        <dbReference type="Proteomes" id="UP001549921"/>
    </source>
</evidence>
<evidence type="ECO:0000256" key="4">
    <source>
        <dbReference type="ARBA" id="ARBA00023125"/>
    </source>
</evidence>
<gene>
    <name evidence="8" type="ORF">ABMA28_016907</name>
</gene>
<dbReference type="InterPro" id="IPR036388">
    <property type="entry name" value="WH-like_DNA-bd_sf"/>
</dbReference>
<keyword evidence="3" id="KW-0235">DNA replication</keyword>
<dbReference type="InterPro" id="IPR040260">
    <property type="entry name" value="RFA2-like"/>
</dbReference>
<evidence type="ECO:0000256" key="2">
    <source>
        <dbReference type="ARBA" id="ARBA00007815"/>
    </source>
</evidence>
<dbReference type="InterPro" id="IPR014892">
    <property type="entry name" value="RPA_C"/>
</dbReference>
<proteinExistence type="inferred from homology"/>
<dbReference type="InterPro" id="IPR004365">
    <property type="entry name" value="NA-bd_OB_tRNA"/>
</dbReference>
<dbReference type="Gene3D" id="2.40.50.140">
    <property type="entry name" value="Nucleic acid-binding proteins"/>
    <property type="match status" value="1"/>
</dbReference>
<dbReference type="SUPFAM" id="SSF46785">
    <property type="entry name" value="Winged helix' DNA-binding domain"/>
    <property type="match status" value="1"/>
</dbReference>
<accession>A0ABD0T6Q8</accession>
<evidence type="ECO:0000313" key="8">
    <source>
        <dbReference type="EMBL" id="KAL0838885.1"/>
    </source>
</evidence>
<evidence type="ECO:0000256" key="1">
    <source>
        <dbReference type="ARBA" id="ARBA00004123"/>
    </source>
</evidence>
<dbReference type="AlphaFoldDB" id="A0ABD0T6Q8"/>
<sequence length="293" mass="32958">MWNGKPIVRWYGELPFKAKIPAIIHNISLISDQSAVGGGFFNSPGQFGAATTPNQAQKTSRRVSRTAPIVIRQALHCGDDGVKIWGTEIQIVSILARVRNIRMQSSKITYTIQDITGRMRAVLWIDQEAMEEDDKSTPKVEVNDYVQIYGNVKTNKGKKVLMAFKIMPVTDVNAITFHYLQCINNKVKMEADSKKEKVVNNNPTFTSGLPANSMVGMNENTSSVNGLNPRQMMVFNLIRSSTLEQGISKQDMFATLKDRMAQIEFENILEWMCGEGHIYSTIDEEHFRATDAF</sequence>
<dbReference type="Proteomes" id="UP001549921">
    <property type="component" value="Unassembled WGS sequence"/>
</dbReference>
<dbReference type="PANTHER" id="PTHR13989">
    <property type="entry name" value="REPLICATION PROTEIN A-RELATED"/>
    <property type="match status" value="1"/>
</dbReference>
<evidence type="ECO:0000259" key="7">
    <source>
        <dbReference type="Pfam" id="PF08784"/>
    </source>
</evidence>
<dbReference type="GO" id="GO:0006260">
    <property type="term" value="P:DNA replication"/>
    <property type="evidence" value="ECO:0007669"/>
    <property type="project" value="UniProtKB-KW"/>
</dbReference>
<dbReference type="GO" id="GO:0003677">
    <property type="term" value="F:DNA binding"/>
    <property type="evidence" value="ECO:0007669"/>
    <property type="project" value="UniProtKB-KW"/>
</dbReference>
<feature type="domain" description="Replication protein A C-terminal" evidence="7">
    <location>
        <begin position="194"/>
        <end position="285"/>
    </location>
</feature>
<dbReference type="Pfam" id="PF01336">
    <property type="entry name" value="tRNA_anti-codon"/>
    <property type="match status" value="1"/>
</dbReference>
<comment type="caution">
    <text evidence="8">The sequence shown here is derived from an EMBL/GenBank/DDBJ whole genome shotgun (WGS) entry which is preliminary data.</text>
</comment>
<evidence type="ECO:0000259" key="6">
    <source>
        <dbReference type="Pfam" id="PF01336"/>
    </source>
</evidence>